<gene>
    <name evidence="6" type="ORF">J2Z34_002368</name>
</gene>
<organism evidence="6 7">
    <name type="scientific">Youngiibacter multivorans</name>
    <dbReference type="NCBI Taxonomy" id="937251"/>
    <lineage>
        <taxon>Bacteria</taxon>
        <taxon>Bacillati</taxon>
        <taxon>Bacillota</taxon>
        <taxon>Clostridia</taxon>
        <taxon>Eubacteriales</taxon>
        <taxon>Clostridiaceae</taxon>
        <taxon>Youngiibacter</taxon>
    </lineage>
</organism>
<proteinExistence type="predicted"/>
<dbReference type="InterPro" id="IPR001347">
    <property type="entry name" value="SIS_dom"/>
</dbReference>
<evidence type="ECO:0000259" key="5">
    <source>
        <dbReference type="PROSITE" id="PS51464"/>
    </source>
</evidence>
<dbReference type="CDD" id="cd05013">
    <property type="entry name" value="SIS_RpiR"/>
    <property type="match status" value="1"/>
</dbReference>
<evidence type="ECO:0000313" key="6">
    <source>
        <dbReference type="EMBL" id="MBP1919872.1"/>
    </source>
</evidence>
<dbReference type="Pfam" id="PF01418">
    <property type="entry name" value="HTH_6"/>
    <property type="match status" value="1"/>
</dbReference>
<dbReference type="InterPro" id="IPR035472">
    <property type="entry name" value="RpiR-like_SIS"/>
</dbReference>
<dbReference type="PANTHER" id="PTHR30514:SF1">
    <property type="entry name" value="HTH-TYPE TRANSCRIPTIONAL REGULATOR HEXR-RELATED"/>
    <property type="match status" value="1"/>
</dbReference>
<protein>
    <submittedName>
        <fullName evidence="6">DNA-binding MurR/RpiR family transcriptional regulator</fullName>
    </submittedName>
</protein>
<feature type="domain" description="HTH rpiR-type" evidence="4">
    <location>
        <begin position="4"/>
        <end position="80"/>
    </location>
</feature>
<keyword evidence="1" id="KW-0805">Transcription regulation</keyword>
<dbReference type="PROSITE" id="PS51071">
    <property type="entry name" value="HTH_RPIR"/>
    <property type="match status" value="1"/>
</dbReference>
<evidence type="ECO:0000313" key="7">
    <source>
        <dbReference type="Proteomes" id="UP001519271"/>
    </source>
</evidence>
<dbReference type="InterPro" id="IPR009057">
    <property type="entry name" value="Homeodomain-like_sf"/>
</dbReference>
<dbReference type="Pfam" id="PF01380">
    <property type="entry name" value="SIS"/>
    <property type="match status" value="1"/>
</dbReference>
<keyword evidence="3" id="KW-0804">Transcription</keyword>
<comment type="caution">
    <text evidence="6">The sequence shown here is derived from an EMBL/GenBank/DDBJ whole genome shotgun (WGS) entry which is preliminary data.</text>
</comment>
<feature type="domain" description="SIS" evidence="5">
    <location>
        <begin position="126"/>
        <end position="266"/>
    </location>
</feature>
<sequence length="284" mass="31557">MQNTDIFSTIHTTYNSFTNTEKKVADQVIKNRTQVIYMSITDLADRCGVGESSIFRFCKTLGFKGYQEFKIAMAHSLNSEEETPQIDKEILRNDSLEELSAKVKNTNISALDETHSLIDYSNLDKAVSLLVAADRIRFFGVGASLITAMEGYNKFLRITNKSEFTVDQHLQAMTASLMTDRDVAVIISYSGSTKDTIEVARAVKEAGAKTICITRFVKSPLTAYSDITLLCGANEGPLQGGSLSAKIAQLYLLDVLYFEYFKRTFDISVANKEKTAKAVVEKLL</sequence>
<dbReference type="RefSeq" id="WP_209460053.1">
    <property type="nucleotide sequence ID" value="NZ_JAGGKC010000020.1"/>
</dbReference>
<dbReference type="Gene3D" id="1.10.10.10">
    <property type="entry name" value="Winged helix-like DNA-binding domain superfamily/Winged helix DNA-binding domain"/>
    <property type="match status" value="1"/>
</dbReference>
<dbReference type="SUPFAM" id="SSF53697">
    <property type="entry name" value="SIS domain"/>
    <property type="match status" value="1"/>
</dbReference>
<dbReference type="InterPro" id="IPR046348">
    <property type="entry name" value="SIS_dom_sf"/>
</dbReference>
<keyword evidence="2 6" id="KW-0238">DNA-binding</keyword>
<name>A0ABS4G5M5_9CLOT</name>
<dbReference type="Proteomes" id="UP001519271">
    <property type="component" value="Unassembled WGS sequence"/>
</dbReference>
<dbReference type="InterPro" id="IPR047640">
    <property type="entry name" value="RpiR-like"/>
</dbReference>
<keyword evidence="7" id="KW-1185">Reference proteome</keyword>
<dbReference type="EMBL" id="JAGGKC010000020">
    <property type="protein sequence ID" value="MBP1919872.1"/>
    <property type="molecule type" value="Genomic_DNA"/>
</dbReference>
<accession>A0ABS4G5M5</accession>
<dbReference type="PROSITE" id="PS51464">
    <property type="entry name" value="SIS"/>
    <property type="match status" value="1"/>
</dbReference>
<dbReference type="InterPro" id="IPR000281">
    <property type="entry name" value="HTH_RpiR"/>
</dbReference>
<evidence type="ECO:0000256" key="3">
    <source>
        <dbReference type="ARBA" id="ARBA00023163"/>
    </source>
</evidence>
<evidence type="ECO:0000256" key="1">
    <source>
        <dbReference type="ARBA" id="ARBA00023015"/>
    </source>
</evidence>
<dbReference type="Gene3D" id="3.40.50.10490">
    <property type="entry name" value="Glucose-6-phosphate isomerase like protein, domain 1"/>
    <property type="match status" value="1"/>
</dbReference>
<evidence type="ECO:0000259" key="4">
    <source>
        <dbReference type="PROSITE" id="PS51071"/>
    </source>
</evidence>
<dbReference type="InterPro" id="IPR036388">
    <property type="entry name" value="WH-like_DNA-bd_sf"/>
</dbReference>
<evidence type="ECO:0000256" key="2">
    <source>
        <dbReference type="ARBA" id="ARBA00023125"/>
    </source>
</evidence>
<dbReference type="PANTHER" id="PTHR30514">
    <property type="entry name" value="GLUCOKINASE"/>
    <property type="match status" value="1"/>
</dbReference>
<dbReference type="GO" id="GO:0003677">
    <property type="term" value="F:DNA binding"/>
    <property type="evidence" value="ECO:0007669"/>
    <property type="project" value="UniProtKB-KW"/>
</dbReference>
<dbReference type="SUPFAM" id="SSF46689">
    <property type="entry name" value="Homeodomain-like"/>
    <property type="match status" value="1"/>
</dbReference>
<reference evidence="6 7" key="1">
    <citation type="submission" date="2021-03" db="EMBL/GenBank/DDBJ databases">
        <title>Genomic Encyclopedia of Type Strains, Phase IV (KMG-IV): sequencing the most valuable type-strain genomes for metagenomic binning, comparative biology and taxonomic classification.</title>
        <authorList>
            <person name="Goeker M."/>
        </authorList>
    </citation>
    <scope>NUCLEOTIDE SEQUENCE [LARGE SCALE GENOMIC DNA]</scope>
    <source>
        <strain evidence="6 7">DSM 6139</strain>
    </source>
</reference>